<feature type="compositionally biased region" description="Basic and acidic residues" evidence="1">
    <location>
        <begin position="1392"/>
        <end position="1401"/>
    </location>
</feature>
<proteinExistence type="predicted"/>
<evidence type="ECO:0000256" key="1">
    <source>
        <dbReference type="SAM" id="MobiDB-lite"/>
    </source>
</evidence>
<organism evidence="3 4">
    <name type="scientific">Mycoplasmopsis gallinacea</name>
    <dbReference type="NCBI Taxonomy" id="29556"/>
    <lineage>
        <taxon>Bacteria</taxon>
        <taxon>Bacillati</taxon>
        <taxon>Mycoplasmatota</taxon>
        <taxon>Mycoplasmoidales</taxon>
        <taxon>Metamycoplasmataceae</taxon>
        <taxon>Mycoplasmopsis</taxon>
    </lineage>
</organism>
<gene>
    <name evidence="3" type="ORF">GOQ20_02785</name>
</gene>
<keyword evidence="2" id="KW-1133">Transmembrane helix</keyword>
<feature type="region of interest" description="Disordered" evidence="1">
    <location>
        <begin position="1378"/>
        <end position="1401"/>
    </location>
</feature>
<dbReference type="Proteomes" id="UP000503310">
    <property type="component" value="Chromosome"/>
</dbReference>
<evidence type="ECO:0000313" key="3">
    <source>
        <dbReference type="EMBL" id="QIW62335.1"/>
    </source>
</evidence>
<feature type="transmembrane region" description="Helical" evidence="2">
    <location>
        <begin position="1541"/>
        <end position="1563"/>
    </location>
</feature>
<dbReference type="EMBL" id="CP047225">
    <property type="protein sequence ID" value="QIW62335.1"/>
    <property type="molecule type" value="Genomic_DNA"/>
</dbReference>
<reference evidence="3 4" key="1">
    <citation type="submission" date="2019-12" db="EMBL/GenBank/DDBJ databases">
        <title>Sequencing and analysis of the whole genome of Mycoplasma gallinaceum strain Peacock20181011.</title>
        <authorList>
            <person name="Liu X."/>
            <person name="Qin Z."/>
            <person name="Xu H."/>
        </authorList>
    </citation>
    <scope>NUCLEOTIDE SEQUENCE [LARGE SCALE GENOMIC DNA]</scope>
    <source>
        <strain evidence="3 4">Peacock20181011</strain>
    </source>
</reference>
<protein>
    <submittedName>
        <fullName evidence="3">Uncharacterized protein</fullName>
    </submittedName>
</protein>
<evidence type="ECO:0000313" key="4">
    <source>
        <dbReference type="Proteomes" id="UP000503310"/>
    </source>
</evidence>
<dbReference type="NCBIfam" id="NF045892">
    <property type="entry name" value="ICE_Mbov_0399"/>
    <property type="match status" value="1"/>
</dbReference>
<keyword evidence="2" id="KW-0812">Transmembrane</keyword>
<evidence type="ECO:0000256" key="2">
    <source>
        <dbReference type="SAM" id="Phobius"/>
    </source>
</evidence>
<name>A0A6H0V766_9BACT</name>
<accession>A0A6H0V766</accession>
<keyword evidence="2" id="KW-0472">Membrane</keyword>
<sequence>MEFKKLLLPLSSLSVASILTFSFISSKNDVQNKEILTFHNLPEEFYNLTNNREAKRTLNLQKEDLLVSTINTFSFPAHIDNFNIYYDAGFENTHKLLENTQDDREYEYKYDENIDFNDANSQKIKNLNMRYKRLDVQRKIFSFDYLENVNSYKNGYNYEYTKHIIRDLQYRNINLNSEELKGILTSEFAFVPSVPKWSYYGWNGFNSESHHKHNGYHRPISDIPIYFNKRIWEKTDNFQNQLNSYLINKAKQYLQDNEEILVDETNFNIDGQIAIKPLIASDIVVWRNDYDPITKYTEMVPYQQNMVVYTRTDDPGLFYNSYYKIQFNLEFFVPDVSFVVLNKDNQRIADVVSRYERAFNKAKDKLKDLNALNIINENLGERTLYSETNQNLLDAKINKLNETLQEFDFFVEYKVIDDNKIDIFLSNKTDTLIPKSYKLASNYPVKITPSVRAINKDVSQRLIIKTSKWVDFQTNTTELVDDVPVLLEKSKRISDKKVYGGKWLYHSPASVDFTTIDENEVLMINDKRIQVLDRHFSEILTDDKLIIDRDTKEDENSIREYKIKILKFKKNSGNTEDALEYEYTIDLLINSNALSIDYKFYAWDPENNPDQKKLITEFKEDANGELLQDENGNHIKNEFYDPEIDKNTGTKKQLVWVDVSANTEILSNDSYSLQSSLPYGTKTLLLRNGSQLIKGFIAEASVLGSGSLQMINGETRNGQYRVFKLNRNDLTFKDRISYETMDNGKKYKDLPLVSSENSYFSDTGLYLFTAHAASSIDNYKLVLIDKRLNAQKTKFVETINGLSRINDFWDTPVGSEFIKYLKIKHNISEEKAKTFSYELVMQYFVLFTNYIFKLQHYTNNTTRYIDAYFKAVPNVYSYDTFKNKYVLSQNGKQLFYKDYAGDFENKELVKINNIQVSSDRNHLTLSLGLAYNSNKNVFNYELTESTITIPISFIDNENSTLETEEIINARRTRFNLNVSKIEDALLNTDISQWETLNVPYVWLKDIDLEDYNKGYWYLKSEKNSEFNYKITICGVAKNEFKTELAIVPKSKSFNLNLNKKMINYEIDLWESRLRNTSINLSGITDVNKIKDFIAKQVALKMEDLSSPSEYQLVNLDVIAPFLVNINLASDNPLFYKVLEIRRKIDDKRYKISIFNYVDRLYNERFDLSEIETETLFFDSNNKGEIYNQITEKVAAIAQKRNINFSDLNLLNIEDVIYNLLSNNKPTYLIVGSNHFQLINTFKVKLQNEFNFALKVNEETLNQRDVIDLSKLEIPMLTLKDARDFNTIKDRIITYITNFLASYNLFWNYDYYIENINNASFLKQLVLDLDNTLEMKIKSMNKKSINETSFIIRNILASSLSEEELKMWDKEIEELDKFIKENGGSSEDENSEESIKNRNYKDGKTLTTNEDLNVVLNLNITNLNDLRVAELITYFDSPTLLKDAIVNHINSNLEAKYHINQSELNYVIKTLLIPNKVNQARLIIRGLYGFSKGMIVLNITNTTTDNANYEEEISIKNDDNIIKIIKIEKQKTLQAKERKSKIITAISVSFSILIAAILGFVFWVRRFKHKLK</sequence>
<dbReference type="RefSeq" id="WP_167845303.1">
    <property type="nucleotide sequence ID" value="NZ_CP047225.1"/>
</dbReference>